<proteinExistence type="predicted"/>
<evidence type="ECO:0000313" key="1">
    <source>
        <dbReference type="EMBL" id="JAH83187.1"/>
    </source>
</evidence>
<name>A0A0E9VYL5_ANGAN</name>
<reference evidence="1" key="1">
    <citation type="submission" date="2014-11" db="EMBL/GenBank/DDBJ databases">
        <authorList>
            <person name="Amaro Gonzalez C."/>
        </authorList>
    </citation>
    <scope>NUCLEOTIDE SEQUENCE</scope>
</reference>
<organism evidence="1">
    <name type="scientific">Anguilla anguilla</name>
    <name type="common">European freshwater eel</name>
    <name type="synonym">Muraena anguilla</name>
    <dbReference type="NCBI Taxonomy" id="7936"/>
    <lineage>
        <taxon>Eukaryota</taxon>
        <taxon>Metazoa</taxon>
        <taxon>Chordata</taxon>
        <taxon>Craniata</taxon>
        <taxon>Vertebrata</taxon>
        <taxon>Euteleostomi</taxon>
        <taxon>Actinopterygii</taxon>
        <taxon>Neopterygii</taxon>
        <taxon>Teleostei</taxon>
        <taxon>Anguilliformes</taxon>
        <taxon>Anguillidae</taxon>
        <taxon>Anguilla</taxon>
    </lineage>
</organism>
<protein>
    <submittedName>
        <fullName evidence="1">Uncharacterized protein</fullName>
    </submittedName>
</protein>
<accession>A0A0E9VYL5</accession>
<dbReference type="EMBL" id="GBXM01025390">
    <property type="protein sequence ID" value="JAH83187.1"/>
    <property type="molecule type" value="Transcribed_RNA"/>
</dbReference>
<sequence length="22" mass="2629">MLKCSWKHLEVQLTIKFNCVHA</sequence>
<reference evidence="1" key="2">
    <citation type="journal article" date="2015" name="Fish Shellfish Immunol.">
        <title>Early steps in the European eel (Anguilla anguilla)-Vibrio vulnificus interaction in the gills: Role of the RtxA13 toxin.</title>
        <authorList>
            <person name="Callol A."/>
            <person name="Pajuelo D."/>
            <person name="Ebbesson L."/>
            <person name="Teles M."/>
            <person name="MacKenzie S."/>
            <person name="Amaro C."/>
        </authorList>
    </citation>
    <scope>NUCLEOTIDE SEQUENCE</scope>
</reference>
<dbReference type="AlphaFoldDB" id="A0A0E9VYL5"/>